<organism evidence="6 7">
    <name type="scientific">Pelagicoccus enzymogenes</name>
    <dbReference type="NCBI Taxonomy" id="2773457"/>
    <lineage>
        <taxon>Bacteria</taxon>
        <taxon>Pseudomonadati</taxon>
        <taxon>Verrucomicrobiota</taxon>
        <taxon>Opitutia</taxon>
        <taxon>Puniceicoccales</taxon>
        <taxon>Pelagicoccaceae</taxon>
        <taxon>Pelagicoccus</taxon>
    </lineage>
</organism>
<accession>A0A927FA76</accession>
<gene>
    <name evidence="6" type="ORF">IEN85_14435</name>
</gene>
<evidence type="ECO:0000256" key="2">
    <source>
        <dbReference type="ARBA" id="ARBA00023015"/>
    </source>
</evidence>
<dbReference type="EMBL" id="JACYFG010000036">
    <property type="protein sequence ID" value="MBD5780694.1"/>
    <property type="molecule type" value="Genomic_DNA"/>
</dbReference>
<sequence>MNPQKGSPKAAKQRVTIRDIADEVGLHFTTVARALKDSDLVKPDTAKLVKEAAGRLGYQADPFVSAFCSYRSSHLKQGYRGNLSWINGFHTPDFFEVEAKGYYRECYEGAKERCEELGYKLVPFWFGEPGMSAKRASQIIHSRGEAGLIVAPMPPSIDKLDMRWDSFCSVRIGYSVPEVPLTNVVSDHFANMKLLCDKLESLGFGRIGFASKKWIDDRVENKWSGAYQLRRYGADGSRYLPLFLSQDEDDFHAFESWMHRNKPEVIILAGMTSYPEYLKGMGLSVPEDVKLAFVSLEHDQVGNYAGIDQEAKVVGAVAVDLLAGIVRRSQVGLDSAPKTIMTPGFWRDGASCSRPADLGSVSS</sequence>
<dbReference type="PROSITE" id="PS50932">
    <property type="entry name" value="HTH_LACI_2"/>
    <property type="match status" value="1"/>
</dbReference>
<keyword evidence="7" id="KW-1185">Reference proteome</keyword>
<reference evidence="6" key="1">
    <citation type="submission" date="2020-09" db="EMBL/GenBank/DDBJ databases">
        <title>Pelagicoccus enzymogenes sp. nov. with an EPS production, isolated from marine sediment.</title>
        <authorList>
            <person name="Feng X."/>
        </authorList>
    </citation>
    <scope>NUCLEOTIDE SEQUENCE</scope>
    <source>
        <strain evidence="6">NFK12</strain>
    </source>
</reference>
<protein>
    <submittedName>
        <fullName evidence="6">LacI family DNA-binding transcriptional regulator</fullName>
    </submittedName>
</protein>
<dbReference type="SUPFAM" id="SSF47413">
    <property type="entry name" value="lambda repressor-like DNA-binding domains"/>
    <property type="match status" value="1"/>
</dbReference>
<dbReference type="Proteomes" id="UP000622317">
    <property type="component" value="Unassembled WGS sequence"/>
</dbReference>
<dbReference type="SUPFAM" id="SSF53822">
    <property type="entry name" value="Periplasmic binding protein-like I"/>
    <property type="match status" value="1"/>
</dbReference>
<evidence type="ECO:0000256" key="1">
    <source>
        <dbReference type="ARBA" id="ARBA00022491"/>
    </source>
</evidence>
<dbReference type="Pfam" id="PF00356">
    <property type="entry name" value="LacI"/>
    <property type="match status" value="1"/>
</dbReference>
<evidence type="ECO:0000313" key="7">
    <source>
        <dbReference type="Proteomes" id="UP000622317"/>
    </source>
</evidence>
<dbReference type="AlphaFoldDB" id="A0A927FA76"/>
<dbReference type="InterPro" id="IPR000843">
    <property type="entry name" value="HTH_LacI"/>
</dbReference>
<keyword evidence="4" id="KW-0804">Transcription</keyword>
<feature type="domain" description="HTH lacI-type" evidence="5">
    <location>
        <begin position="15"/>
        <end position="69"/>
    </location>
</feature>
<dbReference type="GO" id="GO:0000976">
    <property type="term" value="F:transcription cis-regulatory region binding"/>
    <property type="evidence" value="ECO:0007669"/>
    <property type="project" value="TreeGrafter"/>
</dbReference>
<keyword evidence="1" id="KW-0678">Repressor</keyword>
<dbReference type="PANTHER" id="PTHR30146:SF148">
    <property type="entry name" value="HTH-TYPE TRANSCRIPTIONAL REPRESSOR PURR-RELATED"/>
    <property type="match status" value="1"/>
</dbReference>
<proteinExistence type="predicted"/>
<evidence type="ECO:0000259" key="5">
    <source>
        <dbReference type="PROSITE" id="PS50932"/>
    </source>
</evidence>
<keyword evidence="2" id="KW-0805">Transcription regulation</keyword>
<dbReference type="CDD" id="cd01392">
    <property type="entry name" value="HTH_LacI"/>
    <property type="match status" value="1"/>
</dbReference>
<keyword evidence="3 6" id="KW-0238">DNA-binding</keyword>
<evidence type="ECO:0000313" key="6">
    <source>
        <dbReference type="EMBL" id="MBD5780694.1"/>
    </source>
</evidence>
<dbReference type="PANTHER" id="PTHR30146">
    <property type="entry name" value="LACI-RELATED TRANSCRIPTIONAL REPRESSOR"/>
    <property type="match status" value="1"/>
</dbReference>
<dbReference type="InterPro" id="IPR010982">
    <property type="entry name" value="Lambda_DNA-bd_dom_sf"/>
</dbReference>
<evidence type="ECO:0000256" key="3">
    <source>
        <dbReference type="ARBA" id="ARBA00023125"/>
    </source>
</evidence>
<dbReference type="Gene3D" id="3.40.50.2300">
    <property type="match status" value="2"/>
</dbReference>
<comment type="caution">
    <text evidence="6">The sequence shown here is derived from an EMBL/GenBank/DDBJ whole genome shotgun (WGS) entry which is preliminary data.</text>
</comment>
<dbReference type="SMART" id="SM00354">
    <property type="entry name" value="HTH_LACI"/>
    <property type="match status" value="1"/>
</dbReference>
<dbReference type="GO" id="GO:0003700">
    <property type="term" value="F:DNA-binding transcription factor activity"/>
    <property type="evidence" value="ECO:0007669"/>
    <property type="project" value="TreeGrafter"/>
</dbReference>
<dbReference type="Gene3D" id="1.10.260.40">
    <property type="entry name" value="lambda repressor-like DNA-binding domains"/>
    <property type="match status" value="1"/>
</dbReference>
<dbReference type="InterPro" id="IPR028082">
    <property type="entry name" value="Peripla_BP_I"/>
</dbReference>
<name>A0A927FA76_9BACT</name>
<evidence type="ECO:0000256" key="4">
    <source>
        <dbReference type="ARBA" id="ARBA00023163"/>
    </source>
</evidence>
<dbReference type="RefSeq" id="WP_191617790.1">
    <property type="nucleotide sequence ID" value="NZ_JACYFG010000036.1"/>
</dbReference>